<dbReference type="OrthoDB" id="5791079at2759"/>
<keyword evidence="4" id="KW-1185">Reference proteome</keyword>
<dbReference type="GO" id="GO:0040029">
    <property type="term" value="P:epigenetic regulation of gene expression"/>
    <property type="evidence" value="ECO:0007669"/>
    <property type="project" value="TreeGrafter"/>
</dbReference>
<evidence type="ECO:0000256" key="1">
    <source>
        <dbReference type="ARBA" id="ARBA00048287"/>
    </source>
</evidence>
<dbReference type="EMBL" id="LIAE01006680">
    <property type="protein sequence ID" value="PAV86327.1"/>
    <property type="molecule type" value="Genomic_DNA"/>
</dbReference>
<evidence type="ECO:0000313" key="3">
    <source>
        <dbReference type="EMBL" id="PAV86327.1"/>
    </source>
</evidence>
<comment type="catalytic activity">
    <reaction evidence="1">
        <text>N(6)-acetyl-L-lysyl-[histone] + H2O = L-lysyl-[histone] + acetate</text>
        <dbReference type="Rhea" id="RHEA:58196"/>
        <dbReference type="Rhea" id="RHEA-COMP:9845"/>
        <dbReference type="Rhea" id="RHEA-COMP:11338"/>
        <dbReference type="ChEBI" id="CHEBI:15377"/>
        <dbReference type="ChEBI" id="CHEBI:29969"/>
        <dbReference type="ChEBI" id="CHEBI:30089"/>
        <dbReference type="ChEBI" id="CHEBI:61930"/>
        <dbReference type="EC" id="3.5.1.98"/>
    </reaction>
</comment>
<dbReference type="PRINTS" id="PR01270">
    <property type="entry name" value="HDASUPER"/>
</dbReference>
<accession>A0A2A2LJX5</accession>
<dbReference type="InterPro" id="IPR037138">
    <property type="entry name" value="His_deacetylse_dom_sf"/>
</dbReference>
<protein>
    <recommendedName>
        <fullName evidence="2">Histone deacetylase domain-containing protein</fullName>
    </recommendedName>
</protein>
<dbReference type="PANTHER" id="PTHR10625:SF1">
    <property type="entry name" value="HISTONE DEACETYLASE DOMAIN-CONTAINING PROTEIN"/>
    <property type="match status" value="1"/>
</dbReference>
<dbReference type="Proteomes" id="UP000218231">
    <property type="component" value="Unassembled WGS sequence"/>
</dbReference>
<dbReference type="InterPro" id="IPR023696">
    <property type="entry name" value="Ureohydrolase_dom_sf"/>
</dbReference>
<dbReference type="GO" id="GO:0141221">
    <property type="term" value="F:histone deacetylase activity, hydrolytic mechanism"/>
    <property type="evidence" value="ECO:0007669"/>
    <property type="project" value="UniProtKB-EC"/>
</dbReference>
<dbReference type="Pfam" id="PF00850">
    <property type="entry name" value="Hist_deacetyl"/>
    <property type="match status" value="1"/>
</dbReference>
<comment type="caution">
    <text evidence="3">The sequence shown here is derived from an EMBL/GenBank/DDBJ whole genome shotgun (WGS) entry which is preliminary data.</text>
</comment>
<evidence type="ECO:0000259" key="2">
    <source>
        <dbReference type="Pfam" id="PF00850"/>
    </source>
</evidence>
<evidence type="ECO:0000313" key="4">
    <source>
        <dbReference type="Proteomes" id="UP000218231"/>
    </source>
</evidence>
<dbReference type="InterPro" id="IPR023801">
    <property type="entry name" value="His_deacetylse_dom"/>
</dbReference>
<proteinExistence type="predicted"/>
<gene>
    <name evidence="3" type="ORF">WR25_14648</name>
</gene>
<organism evidence="3 4">
    <name type="scientific">Diploscapter pachys</name>
    <dbReference type="NCBI Taxonomy" id="2018661"/>
    <lineage>
        <taxon>Eukaryota</taxon>
        <taxon>Metazoa</taxon>
        <taxon>Ecdysozoa</taxon>
        <taxon>Nematoda</taxon>
        <taxon>Chromadorea</taxon>
        <taxon>Rhabditida</taxon>
        <taxon>Rhabditina</taxon>
        <taxon>Rhabditomorpha</taxon>
        <taxon>Rhabditoidea</taxon>
        <taxon>Rhabditidae</taxon>
        <taxon>Diploscapter</taxon>
    </lineage>
</organism>
<name>A0A2A2LJX5_9BILA</name>
<reference evidence="3 4" key="1">
    <citation type="journal article" date="2017" name="Curr. Biol.">
        <title>Genome architecture and evolution of a unichromosomal asexual nematode.</title>
        <authorList>
            <person name="Fradin H."/>
            <person name="Zegar C."/>
            <person name="Gutwein M."/>
            <person name="Lucas J."/>
            <person name="Kovtun M."/>
            <person name="Corcoran D."/>
            <person name="Baugh L.R."/>
            <person name="Kiontke K."/>
            <person name="Gunsalus K."/>
            <person name="Fitch D.H."/>
            <person name="Piano F."/>
        </authorList>
    </citation>
    <scope>NUCLEOTIDE SEQUENCE [LARGE SCALE GENOMIC DNA]</scope>
    <source>
        <strain evidence="3">PF1309</strain>
    </source>
</reference>
<dbReference type="STRING" id="2018661.A0A2A2LJX5"/>
<dbReference type="Gene3D" id="3.40.800.20">
    <property type="entry name" value="Histone deacetylase domain"/>
    <property type="match status" value="1"/>
</dbReference>
<dbReference type="PANTHER" id="PTHR10625">
    <property type="entry name" value="HISTONE DEACETYLASE HDAC1-RELATED"/>
    <property type="match status" value="1"/>
</dbReference>
<dbReference type="SUPFAM" id="SSF52768">
    <property type="entry name" value="Arginase/deacetylase"/>
    <property type="match status" value="1"/>
</dbReference>
<feature type="domain" description="Histone deacetylase" evidence="2">
    <location>
        <begin position="25"/>
        <end position="212"/>
    </location>
</feature>
<dbReference type="AlphaFoldDB" id="A0A2A2LJX5"/>
<dbReference type="GO" id="GO:0000118">
    <property type="term" value="C:histone deacetylase complex"/>
    <property type="evidence" value="ECO:0007669"/>
    <property type="project" value="TreeGrafter"/>
</dbReference>
<sequence length="219" mass="25158">MSLPFGFVYDERMLEHECGYDPTMAERPERMKLIYERLLNDGLLEDAIKIEARLATDKELILNHPEELIREIENLNTDEKCEEWCKDKEILWMSPKTEEASKLAAGGTIEMVKACLEGKISSGFAIVRPPGHHAYGKVPQGYCVFNNVAIAAKYAVEHLGLERVAVVDFDIHPGNGTYYSLKDDPRFHFTSFHIYYHGAFWPFQQEFDYMTDGKKGIRS</sequence>
<dbReference type="InterPro" id="IPR000286">
    <property type="entry name" value="HDACs"/>
</dbReference>